<keyword evidence="4" id="KW-1185">Reference proteome</keyword>
<evidence type="ECO:0000313" key="4">
    <source>
        <dbReference type="Proteomes" id="UP000041254"/>
    </source>
</evidence>
<reference evidence="3 4" key="1">
    <citation type="submission" date="2014-11" db="EMBL/GenBank/DDBJ databases">
        <authorList>
            <person name="Zhu J."/>
            <person name="Qi W."/>
            <person name="Song R."/>
        </authorList>
    </citation>
    <scope>NUCLEOTIDE SEQUENCE [LARGE SCALE GENOMIC DNA]</scope>
</reference>
<dbReference type="EMBL" id="CDMY01000291">
    <property type="protein sequence ID" value="CEL99888.1"/>
    <property type="molecule type" value="Genomic_DNA"/>
</dbReference>
<feature type="signal peptide" evidence="2">
    <location>
        <begin position="1"/>
        <end position="18"/>
    </location>
</feature>
<dbReference type="VEuPathDB" id="CryptoDB:Vbra_4049"/>
<evidence type="ECO:0008006" key="5">
    <source>
        <dbReference type="Google" id="ProtNLM"/>
    </source>
</evidence>
<gene>
    <name evidence="3" type="ORF">Vbra_4049</name>
</gene>
<sequence>MRQIYVLLCLLGIAPLNAEPKKAPAPAPTGKKAPAPAPSKEVTYSCPDGYVEDGEMCSKVMVVEPKLRCEAGTLVDGGSCMQAAYKPADYICEGGYNLTGNQCYREEFRDIIAECADEYEEVDGQCRMVKELEPVYRCQHGYTYRDGACVSTKYAAAQVGCPANYTLQAGKMKGYKGLEQRVCARRKCKRHGGCQCRRYKNKKVGKRQVCVAVTESTPEYVCDGKMGHGQKSAYQTCSATQTVTRQKKAYCTTGVYQNGMCETYVPADAISSCAEGEIGSDGYCDYTREVQGKMMCPKNSYVKEGQCYTRVKIEGCKEGKCYEEQPVAGNVVCSKGGTPTDAGTCLVTYKQRPTYTCPDGYDSPSKGKCMKKEQTPAETTECEADETDTSEACTKEVDTSYAAYVICPDGSYLKGPSKGAEEVCVKHDQVAPVFVCAADYSGPNAQGHCFQETAVAVDVSCPKGGEMTDGKCMVEHTVAMQQSCESGYVIKAGQCVRTAVRAAQAECAEGELRQSQCYTESMIDATPYCEHGYTMGDDGQCSSKHTVAKVAEYPAGKAPPTHYKTYGHGHGHGGHHSRHGR</sequence>
<evidence type="ECO:0000256" key="1">
    <source>
        <dbReference type="SAM" id="MobiDB-lite"/>
    </source>
</evidence>
<proteinExistence type="predicted"/>
<dbReference type="InParanoid" id="A0A0G4EQX8"/>
<dbReference type="Proteomes" id="UP000041254">
    <property type="component" value="Unassembled WGS sequence"/>
</dbReference>
<evidence type="ECO:0000256" key="2">
    <source>
        <dbReference type="SAM" id="SignalP"/>
    </source>
</evidence>
<protein>
    <recommendedName>
        <fullName evidence="5">Oocyst wall protein</fullName>
    </recommendedName>
</protein>
<organism evidence="3 4">
    <name type="scientific">Vitrella brassicaformis (strain CCMP3155)</name>
    <dbReference type="NCBI Taxonomy" id="1169540"/>
    <lineage>
        <taxon>Eukaryota</taxon>
        <taxon>Sar</taxon>
        <taxon>Alveolata</taxon>
        <taxon>Colpodellida</taxon>
        <taxon>Vitrellaceae</taxon>
        <taxon>Vitrella</taxon>
    </lineage>
</organism>
<dbReference type="OrthoDB" id="7250310at2759"/>
<accession>A0A0G4EQX8</accession>
<dbReference type="InterPro" id="IPR009030">
    <property type="entry name" value="Growth_fac_rcpt_cys_sf"/>
</dbReference>
<name>A0A0G4EQX8_VITBC</name>
<evidence type="ECO:0000313" key="3">
    <source>
        <dbReference type="EMBL" id="CEL99888.1"/>
    </source>
</evidence>
<dbReference type="SUPFAM" id="SSF57184">
    <property type="entry name" value="Growth factor receptor domain"/>
    <property type="match status" value="1"/>
</dbReference>
<dbReference type="PhylomeDB" id="A0A0G4EQX8"/>
<keyword evidence="2" id="KW-0732">Signal</keyword>
<dbReference type="OMA" id="FFDGRNC"/>
<dbReference type="AlphaFoldDB" id="A0A0G4EQX8"/>
<feature type="region of interest" description="Disordered" evidence="1">
    <location>
        <begin position="556"/>
        <end position="581"/>
    </location>
</feature>
<feature type="chain" id="PRO_5005187488" description="Oocyst wall protein" evidence="2">
    <location>
        <begin position="19"/>
        <end position="581"/>
    </location>
</feature>
<feature type="compositionally biased region" description="Basic residues" evidence="1">
    <location>
        <begin position="565"/>
        <end position="581"/>
    </location>
</feature>